<evidence type="ECO:0000313" key="2">
    <source>
        <dbReference type="EMBL" id="MBS3847402.1"/>
    </source>
</evidence>
<comment type="caution">
    <text evidence="2">The sequence shown here is derived from an EMBL/GenBank/DDBJ whole genome shotgun (WGS) entry which is preliminary data.</text>
</comment>
<proteinExistence type="predicted"/>
<keyword evidence="3" id="KW-1185">Reference proteome</keyword>
<dbReference type="RefSeq" id="WP_212657029.1">
    <property type="nucleotide sequence ID" value="NZ_JAGXTP010000001.1"/>
</dbReference>
<reference evidence="2" key="1">
    <citation type="submission" date="2021-04" db="EMBL/GenBank/DDBJ databases">
        <title>Devosia litorisediminis sp. nov., isolated from a sand dune.</title>
        <authorList>
            <person name="Park S."/>
            <person name="Yoon J.-H."/>
        </authorList>
    </citation>
    <scope>NUCLEOTIDE SEQUENCE</scope>
    <source>
        <strain evidence="2">BSSL-BM10</strain>
    </source>
</reference>
<accession>A0A942I554</accession>
<dbReference type="AlphaFoldDB" id="A0A942I554"/>
<organism evidence="2 3">
    <name type="scientific">Devosia litorisediminis</name>
    <dbReference type="NCBI Taxonomy" id="2829817"/>
    <lineage>
        <taxon>Bacteria</taxon>
        <taxon>Pseudomonadati</taxon>
        <taxon>Pseudomonadota</taxon>
        <taxon>Alphaproteobacteria</taxon>
        <taxon>Hyphomicrobiales</taxon>
        <taxon>Devosiaceae</taxon>
        <taxon>Devosia</taxon>
    </lineage>
</organism>
<dbReference type="Proteomes" id="UP000678281">
    <property type="component" value="Unassembled WGS sequence"/>
</dbReference>
<sequence>MPAKKAIVPALTREWTLPPAATLGSSVRTKGILLEVRAQLPLALKKAVDVRGAELILSMPKTAADDFKAVSAVVSKTLVGIENLPVIPREIQDILTISPTERHRWLKDGRLHSAGTRTVKLRGRAKKITFHVFDPRHVEDVLDRDLIAVWREDDAETAAENRRRAAGKRALARVEKTRSKAAPVADDGPEDAGRHKLKGWAEFERDGLLR</sequence>
<name>A0A942I554_9HYPH</name>
<feature type="region of interest" description="Disordered" evidence="1">
    <location>
        <begin position="161"/>
        <end position="194"/>
    </location>
</feature>
<protein>
    <submittedName>
        <fullName evidence="2">Uncharacterized protein</fullName>
    </submittedName>
</protein>
<gene>
    <name evidence="2" type="ORF">KD146_01710</name>
</gene>
<dbReference type="EMBL" id="JAGXTP010000001">
    <property type="protein sequence ID" value="MBS3847402.1"/>
    <property type="molecule type" value="Genomic_DNA"/>
</dbReference>
<evidence type="ECO:0000256" key="1">
    <source>
        <dbReference type="SAM" id="MobiDB-lite"/>
    </source>
</evidence>
<evidence type="ECO:0000313" key="3">
    <source>
        <dbReference type="Proteomes" id="UP000678281"/>
    </source>
</evidence>